<evidence type="ECO:0000313" key="1">
    <source>
        <dbReference type="Proteomes" id="UP000887576"/>
    </source>
</evidence>
<evidence type="ECO:0000313" key="2">
    <source>
        <dbReference type="WBParaSite" id="JU765_v2.g5184.t1"/>
    </source>
</evidence>
<organism evidence="1 2">
    <name type="scientific">Panagrolaimus sp. JU765</name>
    <dbReference type="NCBI Taxonomy" id="591449"/>
    <lineage>
        <taxon>Eukaryota</taxon>
        <taxon>Metazoa</taxon>
        <taxon>Ecdysozoa</taxon>
        <taxon>Nematoda</taxon>
        <taxon>Chromadorea</taxon>
        <taxon>Rhabditida</taxon>
        <taxon>Tylenchina</taxon>
        <taxon>Panagrolaimomorpha</taxon>
        <taxon>Panagrolaimoidea</taxon>
        <taxon>Panagrolaimidae</taxon>
        <taxon>Panagrolaimus</taxon>
    </lineage>
</organism>
<dbReference type="Proteomes" id="UP000887576">
    <property type="component" value="Unplaced"/>
</dbReference>
<sequence length="272" mass="31808">MRYGGRVTVEEALDTIFQQTKTSNNYYDTSLPQSERPIGQNIEGPGIYTSNYMLMDKVIEQPYLAEDLLSKEPLFVRCGRCHKTKSIKEARGYYVSCKHCYTYYCSRQCRQLDWDRHRDRCSFARINTLCKDVIMKVRQDAETQYHMSRVARDGYKNFGRGSVNIRLMSAHAAQQYLIKGWKAFENLDHTKLLFYYPVDALIDQGKEQSLITLCRKYNPNDKFILSVSIIADIEFCPETPPPEDQNQRQRYDFPPNHRSQPDMYSALVPTDV</sequence>
<name>A0AC34RBW7_9BILA</name>
<reference evidence="2" key="1">
    <citation type="submission" date="2022-11" db="UniProtKB">
        <authorList>
            <consortium name="WormBaseParasite"/>
        </authorList>
    </citation>
    <scope>IDENTIFICATION</scope>
</reference>
<dbReference type="WBParaSite" id="JU765_v2.g5184.t1">
    <property type="protein sequence ID" value="JU765_v2.g5184.t1"/>
    <property type="gene ID" value="JU765_v2.g5184"/>
</dbReference>
<protein>
    <submittedName>
        <fullName evidence="2">MYND-type domain-containing protein</fullName>
    </submittedName>
</protein>
<accession>A0AC34RBW7</accession>
<proteinExistence type="predicted"/>